<evidence type="ECO:0000256" key="9">
    <source>
        <dbReference type="ARBA" id="ARBA00046432"/>
    </source>
</evidence>
<keyword evidence="5" id="KW-0648">Protein biosynthesis</keyword>
<dbReference type="GO" id="GO:0003743">
    <property type="term" value="F:translation initiation factor activity"/>
    <property type="evidence" value="ECO:0007669"/>
    <property type="project" value="UniProtKB-KW"/>
</dbReference>
<keyword evidence="4" id="KW-0396">Initiation factor</keyword>
<accession>A0A8B8ELC4</accession>
<sequence>MDREGILSYFDTLVKEDPSLSAAVAAIKTLLHFLENNKIETLAEMRDRLKEAIRILTETDSSTTSISSAGELFLRFITLTSLEHPNIQDCQRILVERGNVFLNKIKNSRQKIAKQAQQFIRDGTTILTHSKSRVVLQVLKEAQQSNKRFHVYVTESLPNKSGLDTYNELQQMEIPATLVLDAAVGYVMEKVDMVLVGAEGVVESGGIINKIGTYTLGLTANAMNKPFYVVAESFKFARLYPLNQQDLPNEFKYHAEVLKSSRDLMKEHPLVDYTPPSYITLLFTDLGILTPSAVSDELIKLYC</sequence>
<dbReference type="Proteomes" id="UP000694844">
    <property type="component" value="Chromosome 5"/>
</dbReference>
<dbReference type="RefSeq" id="XP_022340578.1">
    <property type="nucleotide sequence ID" value="XM_022484870.1"/>
</dbReference>
<evidence type="ECO:0000256" key="6">
    <source>
        <dbReference type="ARBA" id="ARBA00043898"/>
    </source>
</evidence>
<dbReference type="Gene3D" id="1.20.120.1070">
    <property type="entry name" value="Translation initiation factor eIF-2B, N-terminal domain"/>
    <property type="match status" value="1"/>
</dbReference>
<dbReference type="InterPro" id="IPR042528">
    <property type="entry name" value="elF-2B_alpha_N"/>
</dbReference>
<evidence type="ECO:0000256" key="3">
    <source>
        <dbReference type="ARBA" id="ARBA00022490"/>
    </source>
</evidence>
<dbReference type="InterPro" id="IPR037171">
    <property type="entry name" value="NagB/RpiA_transferase-like"/>
</dbReference>
<dbReference type="PANTHER" id="PTHR45860:SF1">
    <property type="entry name" value="TRANSLATION INITIATION FACTOR EIF-2B SUBUNIT ALPHA"/>
    <property type="match status" value="1"/>
</dbReference>
<evidence type="ECO:0000256" key="7">
    <source>
        <dbReference type="ARBA" id="ARBA00044208"/>
    </source>
</evidence>
<proteinExistence type="inferred from homology"/>
<dbReference type="InterPro" id="IPR000649">
    <property type="entry name" value="IF-2B-related"/>
</dbReference>
<reference evidence="12" key="1">
    <citation type="submission" date="2025-08" db="UniProtKB">
        <authorList>
            <consortium name="RefSeq"/>
        </authorList>
    </citation>
    <scope>IDENTIFICATION</scope>
    <source>
        <tissue evidence="12">Whole sample</tissue>
    </source>
</reference>
<keyword evidence="11" id="KW-1185">Reference proteome</keyword>
<organism evidence="11 12">
    <name type="scientific">Crassostrea virginica</name>
    <name type="common">Eastern oyster</name>
    <dbReference type="NCBI Taxonomy" id="6565"/>
    <lineage>
        <taxon>Eukaryota</taxon>
        <taxon>Metazoa</taxon>
        <taxon>Spiralia</taxon>
        <taxon>Lophotrochozoa</taxon>
        <taxon>Mollusca</taxon>
        <taxon>Bivalvia</taxon>
        <taxon>Autobranchia</taxon>
        <taxon>Pteriomorphia</taxon>
        <taxon>Ostreida</taxon>
        <taxon>Ostreoidea</taxon>
        <taxon>Ostreidae</taxon>
        <taxon>Crassostrea</taxon>
    </lineage>
</organism>
<name>A0A8B8ELC4_CRAVI</name>
<evidence type="ECO:0000256" key="4">
    <source>
        <dbReference type="ARBA" id="ARBA00022540"/>
    </source>
</evidence>
<evidence type="ECO:0000313" key="11">
    <source>
        <dbReference type="Proteomes" id="UP000694844"/>
    </source>
</evidence>
<dbReference type="AlphaFoldDB" id="A0A8B8ELC4"/>
<evidence type="ECO:0000313" key="12">
    <source>
        <dbReference type="RefSeq" id="XP_022340578.1"/>
    </source>
</evidence>
<dbReference type="GO" id="GO:0005085">
    <property type="term" value="F:guanyl-nucleotide exchange factor activity"/>
    <property type="evidence" value="ECO:0007669"/>
    <property type="project" value="TreeGrafter"/>
</dbReference>
<dbReference type="Gene3D" id="3.40.50.10470">
    <property type="entry name" value="Translation initiation factor eif-2b, domain 2"/>
    <property type="match status" value="1"/>
</dbReference>
<dbReference type="PANTHER" id="PTHR45860">
    <property type="entry name" value="TRANSLATION INITIATION FACTOR EIF-2B SUBUNIT ALPHA"/>
    <property type="match status" value="1"/>
</dbReference>
<dbReference type="GeneID" id="111135119"/>
<dbReference type="Pfam" id="PF01008">
    <property type="entry name" value="IF-2B"/>
    <property type="match status" value="1"/>
</dbReference>
<comment type="subunit">
    <text evidence="9">Component of the translation initiation factor 2B (eIF2B) complex which is a heterodecamer of two sets of five different subunits: alpha, beta, gamma, delta and epsilon. Subunits alpha, beta and delta comprise a regulatory subcomplex and subunits epsilon and gamma comprise a catalytic subcomplex. Within the complex, the hexameric regulatory complex resides at the center, with the two heterodimeric catalytic subcomplexes bound on opposite sides.</text>
</comment>
<comment type="similarity">
    <text evidence="2 10">Belongs to the eIF-2B alpha/beta/delta subunits family.</text>
</comment>
<comment type="function">
    <text evidence="6">Acts as a component of the translation initiation factor 2B (eIF2B) complex, which catalyzes the exchange of GDP for GTP on eukaryotic initiation factor 2 (eIF2) gamma subunit. Its guanine nucleotide exchange factor activity is repressed when bound to eIF2 complex phosphorylated on the alpha subunit, thereby limiting the amount of methionyl-initiator methionine tRNA available to the ribosome and consequently global translation is repressed.</text>
</comment>
<dbReference type="KEGG" id="cvn:111135119"/>
<evidence type="ECO:0000256" key="2">
    <source>
        <dbReference type="ARBA" id="ARBA00007251"/>
    </source>
</evidence>
<dbReference type="FunFam" id="3.40.50.10470:FF:000001">
    <property type="entry name" value="Translation initiation factor eIF-2B subunit alpha"/>
    <property type="match status" value="1"/>
</dbReference>
<evidence type="ECO:0000256" key="8">
    <source>
        <dbReference type="ARBA" id="ARBA00044236"/>
    </source>
</evidence>
<dbReference type="InterPro" id="IPR051501">
    <property type="entry name" value="eIF2B_alpha/beta/delta"/>
</dbReference>
<keyword evidence="3" id="KW-0963">Cytoplasm</keyword>
<evidence type="ECO:0000256" key="5">
    <source>
        <dbReference type="ARBA" id="ARBA00022917"/>
    </source>
</evidence>
<gene>
    <name evidence="12" type="primary">LOC111135119</name>
</gene>
<dbReference type="SUPFAM" id="SSF100950">
    <property type="entry name" value="NagB/RpiA/CoA transferase-like"/>
    <property type="match status" value="1"/>
</dbReference>
<evidence type="ECO:0000256" key="10">
    <source>
        <dbReference type="RuleBase" id="RU003814"/>
    </source>
</evidence>
<comment type="subcellular location">
    <subcellularLocation>
        <location evidence="1">Cytoplasm</location>
        <location evidence="1">Cytosol</location>
    </subcellularLocation>
</comment>
<dbReference type="GO" id="GO:0005829">
    <property type="term" value="C:cytosol"/>
    <property type="evidence" value="ECO:0007669"/>
    <property type="project" value="UniProtKB-SubCell"/>
</dbReference>
<protein>
    <recommendedName>
        <fullName evidence="7">Translation initiation factor eIF2B subunit alpha</fullName>
    </recommendedName>
    <alternativeName>
        <fullName evidence="8">eIF2B GDP-GTP exchange factor subunit alpha</fullName>
    </alternativeName>
</protein>
<dbReference type="FunFam" id="1.20.120.1070:FF:000001">
    <property type="entry name" value="Eukaryotic translation initiation factor 2B subunit alpha"/>
    <property type="match status" value="1"/>
</dbReference>
<dbReference type="InterPro" id="IPR042529">
    <property type="entry name" value="IF_2B-like_C"/>
</dbReference>
<dbReference type="GO" id="GO:0005851">
    <property type="term" value="C:eukaryotic translation initiation factor 2B complex"/>
    <property type="evidence" value="ECO:0007669"/>
    <property type="project" value="UniProtKB-ARBA"/>
</dbReference>
<evidence type="ECO:0000256" key="1">
    <source>
        <dbReference type="ARBA" id="ARBA00004514"/>
    </source>
</evidence>
<dbReference type="OrthoDB" id="10249309at2759"/>